<keyword evidence="1" id="KW-0472">Membrane</keyword>
<reference evidence="3" key="1">
    <citation type="submission" date="2016-10" db="EMBL/GenBank/DDBJ databases">
        <authorList>
            <person name="Varghese N."/>
            <person name="Submissions S."/>
        </authorList>
    </citation>
    <scope>NUCLEOTIDE SEQUENCE [LARGE SCALE GENOMIC DNA]</scope>
    <source>
        <strain evidence="3">CGMCC 1.12402</strain>
    </source>
</reference>
<dbReference type="OrthoDB" id="980251at2"/>
<gene>
    <name evidence="2" type="ORF">SAMN05216290_3949</name>
</gene>
<organism evidence="2 3">
    <name type="scientific">Roseivirga pacifica</name>
    <dbReference type="NCBI Taxonomy" id="1267423"/>
    <lineage>
        <taxon>Bacteria</taxon>
        <taxon>Pseudomonadati</taxon>
        <taxon>Bacteroidota</taxon>
        <taxon>Cytophagia</taxon>
        <taxon>Cytophagales</taxon>
        <taxon>Roseivirgaceae</taxon>
        <taxon>Roseivirga</taxon>
    </lineage>
</organism>
<feature type="transmembrane region" description="Helical" evidence="1">
    <location>
        <begin position="126"/>
        <end position="145"/>
    </location>
</feature>
<dbReference type="AlphaFoldDB" id="A0A1I0RPS6"/>
<dbReference type="GeneID" id="99988615"/>
<evidence type="ECO:0000313" key="3">
    <source>
        <dbReference type="Proteomes" id="UP000199437"/>
    </source>
</evidence>
<sequence length="164" mass="19321">MKLENPDFNKKAYFKKLESVIYLFLMLPLAGFGWVFLEKESGNALRSVFFEEPDIMFHGVMLIGVGYILMRTVLTWRSDMIKYLDQFEALDVKLKMIQKPLIYRNILWAIGAGICVYGLYEKGDMLYALIFTVFLILITANRPTGHYFAKFFRLKGEERKWMEE</sequence>
<dbReference type="RefSeq" id="WP_090261089.1">
    <property type="nucleotide sequence ID" value="NZ_FOIR01000005.1"/>
</dbReference>
<feature type="transmembrane region" description="Helical" evidence="1">
    <location>
        <begin position="101"/>
        <end position="120"/>
    </location>
</feature>
<evidence type="ECO:0000313" key="2">
    <source>
        <dbReference type="EMBL" id="SEW43231.1"/>
    </source>
</evidence>
<name>A0A1I0RPS6_9BACT</name>
<dbReference type="Proteomes" id="UP000199437">
    <property type="component" value="Unassembled WGS sequence"/>
</dbReference>
<proteinExistence type="predicted"/>
<keyword evidence="3" id="KW-1185">Reference proteome</keyword>
<protein>
    <submittedName>
        <fullName evidence="2">Uncharacterized protein</fullName>
    </submittedName>
</protein>
<keyword evidence="1" id="KW-1133">Transmembrane helix</keyword>
<keyword evidence="1" id="KW-0812">Transmembrane</keyword>
<accession>A0A1I0RPS6</accession>
<evidence type="ECO:0000256" key="1">
    <source>
        <dbReference type="SAM" id="Phobius"/>
    </source>
</evidence>
<dbReference type="EMBL" id="FOIR01000005">
    <property type="protein sequence ID" value="SEW43231.1"/>
    <property type="molecule type" value="Genomic_DNA"/>
</dbReference>
<feature type="transmembrane region" description="Helical" evidence="1">
    <location>
        <begin position="57"/>
        <end position="74"/>
    </location>
</feature>
<feature type="transmembrane region" description="Helical" evidence="1">
    <location>
        <begin position="20"/>
        <end position="37"/>
    </location>
</feature>